<proteinExistence type="predicted"/>
<dbReference type="Gene3D" id="2.120.10.30">
    <property type="entry name" value="TolB, C-terminal domain"/>
    <property type="match status" value="1"/>
</dbReference>
<keyword evidence="3" id="KW-1185">Reference proteome</keyword>
<sequence length="1216" mass="135596">MLRQFQSVGKCGETTRARSFFCWAARNCKRAGARRKHRYKVEQRLPSIWPSREMPSILNGVDKLMVMVYPVKLVFSTKTPIIRITTKDGDRSYRNTSGNTNPKASSSAATLPMSKTLSDDELGKLNIDLQKLDGSSVVLSSTKTIAKYKGQLVTWPFHIKCGLCGVERRVDIDRKHSGIISKFKLAHYSRCKESSAKTKKCTQSKLSFTNKRKAPTSDPTTSEGEVVCLTDQQPRKKAKSSQDSDVDSSDLDNKSLQYSLEESEEERSDSTDRSGNESNSDSEIDKDDSDVIEFFNSITYLGGRKVACFIRGPINCKEGRGSHLNTNNEKRMNLGGPAYKTCLKHQAGYTNEPGVWKPLSLGHLSLLQILNSLPVLKTDELIAYPCCLANDGTALKPAIEFDERLKENVGLTRNLKIDFVKSNPQPTTAFLKDNLVTEAIVSSVTSLDNKCSLPCAIEYATKAGKTAESCKEMFEKQVRILQTCEACQKRSLATKHILGHCYEQCQSFCETCFGMKDVCEECKAKGHVSYHPAIRACSWCLENGAQCVRRVIFVIVADCETGNKGAFILIRKSIEEGTIDAYLSLLTILPDCPHVGKSLKASFSNWWLKLCNERGNLGLLRTLRNRAGSATMTTMRKLVQRNDHVKNKDRQDPAAVMTLCSEDLTSFLSNVGYVCHTIIPELDKFTENNRLGMYPSPISVAVGKYGWLLFLTWDSKQGSSILHRARLHSPVDKISVVKKNLPSNQVQCVQDVAFLSSQDGPVLVVELEKNNWYGEGWECVTSVCVCRNKLFASHAEGISVVCLESHQCHVVYRSNHAKCTVVPFKNGALFTDQQKATLYQIDEEENIHIFAGSETEGSLDGLVAECKFKQPMGIAVEFDSVVYMCDPQSNCVKVMTPLSQTAKFLSAIGKLYDAFSVHKKGQSVQTRTLQEAESRITECKRFLSELERAVRSEDDGCSNISLNGPQGMVSAVTVKSVDLLDWGVRRLKSLLSSLSFDDTSLLSCMTLDVEHFHSTSHVKHPFLSKKEYCRDFGNTVKETTKRLSCSSFYYFTSEKSSWYPEPEHDIPLSALPSIPPLPDVKLSQKEIGQMRDYALTYGAAVRQRTNRQETTMARHGTMPELIYQRQLEISADKVDVSTGIGRRSSMPSTDTPTCNDEIENAAISDTDEIPEYDSSSDEEQVEEGAAVLELDRASTFLVGVSTRFGRQVRINNRLIS</sequence>
<evidence type="ECO:0000313" key="3">
    <source>
        <dbReference type="Proteomes" id="UP001159427"/>
    </source>
</evidence>
<feature type="region of interest" description="Disordered" evidence="1">
    <location>
        <begin position="209"/>
        <end position="285"/>
    </location>
</feature>
<reference evidence="2 3" key="1">
    <citation type="submission" date="2022-05" db="EMBL/GenBank/DDBJ databases">
        <authorList>
            <consortium name="Genoscope - CEA"/>
            <person name="William W."/>
        </authorList>
    </citation>
    <scope>NUCLEOTIDE SEQUENCE [LARGE SCALE GENOMIC DNA]</scope>
</reference>
<gene>
    <name evidence="2" type="ORF">PEVE_00039904</name>
</gene>
<evidence type="ECO:0000313" key="2">
    <source>
        <dbReference type="EMBL" id="CAH3038945.1"/>
    </source>
</evidence>
<dbReference type="InterPro" id="IPR011042">
    <property type="entry name" value="6-blade_b-propeller_TolB-like"/>
</dbReference>
<dbReference type="EMBL" id="CALNXI010000714">
    <property type="protein sequence ID" value="CAH3038945.1"/>
    <property type="molecule type" value="Genomic_DNA"/>
</dbReference>
<evidence type="ECO:0000256" key="1">
    <source>
        <dbReference type="SAM" id="MobiDB-lite"/>
    </source>
</evidence>
<feature type="compositionally biased region" description="Polar residues" evidence="1">
    <location>
        <begin position="94"/>
        <end position="111"/>
    </location>
</feature>
<name>A0ABN8N2Q7_9CNID</name>
<feature type="region of interest" description="Disordered" evidence="1">
    <location>
        <begin position="89"/>
        <end position="111"/>
    </location>
</feature>
<dbReference type="Proteomes" id="UP001159427">
    <property type="component" value="Unassembled WGS sequence"/>
</dbReference>
<comment type="caution">
    <text evidence="2">The sequence shown here is derived from an EMBL/GenBank/DDBJ whole genome shotgun (WGS) entry which is preliminary data.</text>
</comment>
<accession>A0ABN8N2Q7</accession>
<protein>
    <submittedName>
        <fullName evidence="2">Uncharacterized protein</fullName>
    </submittedName>
</protein>
<organism evidence="2 3">
    <name type="scientific">Porites evermanni</name>
    <dbReference type="NCBI Taxonomy" id="104178"/>
    <lineage>
        <taxon>Eukaryota</taxon>
        <taxon>Metazoa</taxon>
        <taxon>Cnidaria</taxon>
        <taxon>Anthozoa</taxon>
        <taxon>Hexacorallia</taxon>
        <taxon>Scleractinia</taxon>
        <taxon>Fungiina</taxon>
        <taxon>Poritidae</taxon>
        <taxon>Porites</taxon>
    </lineage>
</organism>